<keyword evidence="8" id="KW-1185">Reference proteome</keyword>
<dbReference type="InterPro" id="IPR023408">
    <property type="entry name" value="MscS_beta-dom_sf"/>
</dbReference>
<name>A0A2H1EGC6_9ARCH</name>
<dbReference type="InterPro" id="IPR010920">
    <property type="entry name" value="LSM_dom_sf"/>
</dbReference>
<dbReference type="Gene3D" id="2.30.30.60">
    <property type="match status" value="1"/>
</dbReference>
<feature type="domain" description="Mechanosensitive ion channel MscS" evidence="6">
    <location>
        <begin position="144"/>
        <end position="208"/>
    </location>
</feature>
<evidence type="ECO:0000256" key="2">
    <source>
        <dbReference type="ARBA" id="ARBA00022692"/>
    </source>
</evidence>
<dbReference type="RefSeq" id="WP_101009376.1">
    <property type="nucleotide sequence ID" value="NZ_FRFC01000003.1"/>
</dbReference>
<dbReference type="InterPro" id="IPR045275">
    <property type="entry name" value="MscS_archaea/bacteria_type"/>
</dbReference>
<dbReference type="PANTHER" id="PTHR30221">
    <property type="entry name" value="SMALL-CONDUCTANCE MECHANOSENSITIVE CHANNEL"/>
    <property type="match status" value="1"/>
</dbReference>
<evidence type="ECO:0000259" key="6">
    <source>
        <dbReference type="Pfam" id="PF00924"/>
    </source>
</evidence>
<evidence type="ECO:0000313" key="7">
    <source>
        <dbReference type="EMBL" id="SHO44453.1"/>
    </source>
</evidence>
<evidence type="ECO:0000256" key="5">
    <source>
        <dbReference type="SAM" id="Phobius"/>
    </source>
</evidence>
<evidence type="ECO:0000313" key="8">
    <source>
        <dbReference type="Proteomes" id="UP000232412"/>
    </source>
</evidence>
<accession>A0A2H1EGC6</accession>
<feature type="transmembrane region" description="Helical" evidence="5">
    <location>
        <begin position="26"/>
        <end position="47"/>
    </location>
</feature>
<dbReference type="OrthoDB" id="11475at2157"/>
<keyword evidence="2 5" id="KW-0812">Transmembrane</keyword>
<evidence type="ECO:0000256" key="4">
    <source>
        <dbReference type="ARBA" id="ARBA00023136"/>
    </source>
</evidence>
<keyword evidence="4 5" id="KW-0472">Membrane</keyword>
<dbReference type="PANTHER" id="PTHR30221:SF1">
    <property type="entry name" value="SMALL-CONDUCTANCE MECHANOSENSITIVE CHANNEL"/>
    <property type="match status" value="1"/>
</dbReference>
<dbReference type="GO" id="GO:0008381">
    <property type="term" value="F:mechanosensitive monoatomic ion channel activity"/>
    <property type="evidence" value="ECO:0007669"/>
    <property type="project" value="InterPro"/>
</dbReference>
<dbReference type="AlphaFoldDB" id="A0A2H1EGC6"/>
<comment type="subcellular location">
    <subcellularLocation>
        <location evidence="1">Membrane</location>
    </subcellularLocation>
</comment>
<protein>
    <submittedName>
        <fullName evidence="7">Small-conductance mechanosensitive channel</fullName>
    </submittedName>
</protein>
<keyword evidence="3 5" id="KW-1133">Transmembrane helix</keyword>
<gene>
    <name evidence="7" type="primary">MscS</name>
    <name evidence="7" type="ORF">NSIN_20347</name>
</gene>
<organism evidence="7 8">
    <name type="scientific">Nitrosotalea sinensis</name>
    <dbReference type="NCBI Taxonomy" id="1499975"/>
    <lineage>
        <taxon>Archaea</taxon>
        <taxon>Nitrososphaerota</taxon>
        <taxon>Nitrososphaeria</taxon>
        <taxon>Nitrosotaleales</taxon>
        <taxon>Nitrosotaleaceae</taxon>
        <taxon>Nitrosotalea</taxon>
    </lineage>
</organism>
<feature type="transmembrane region" description="Helical" evidence="5">
    <location>
        <begin position="127"/>
        <end position="150"/>
    </location>
</feature>
<reference evidence="8" key="1">
    <citation type="submission" date="2016-12" db="EMBL/GenBank/DDBJ databases">
        <authorList>
            <person name="Herbold C."/>
        </authorList>
    </citation>
    <scope>NUCLEOTIDE SEQUENCE [LARGE SCALE GENOMIC DNA]</scope>
</reference>
<sequence>MTFKQENYKNNLETRSKKQKSLQREFTSLIIKIISIAVTSWVGLTIFEIFAAPMVGLKHPHIQAAETVVTITLSLIAVIAVRRILKEFSHKIPAQFSAGISFFAIILISLISSISLLYQWNVAPEEILVGGGVAAIIIGIGISTIVGNIISGGLMLTTFPAKIGDEIVIVNDNVRGKVEEVNVLYTKIVTDHNTEYIVPNNAIIQGNVRIMKEIPIKEQLPFTEGDEIELKNSTDIYSGVVFKISPKFTTILCENKEITVANSAIFDGQFTIVKSRK</sequence>
<dbReference type="Gene3D" id="1.10.287.1260">
    <property type="match status" value="1"/>
</dbReference>
<proteinExistence type="predicted"/>
<dbReference type="Proteomes" id="UP000232412">
    <property type="component" value="Unassembled WGS sequence"/>
</dbReference>
<feature type="transmembrane region" description="Helical" evidence="5">
    <location>
        <begin position="97"/>
        <end position="121"/>
    </location>
</feature>
<dbReference type="SUPFAM" id="SSF50182">
    <property type="entry name" value="Sm-like ribonucleoproteins"/>
    <property type="match status" value="1"/>
</dbReference>
<evidence type="ECO:0000256" key="3">
    <source>
        <dbReference type="ARBA" id="ARBA00022989"/>
    </source>
</evidence>
<feature type="transmembrane region" description="Helical" evidence="5">
    <location>
        <begin position="67"/>
        <end position="85"/>
    </location>
</feature>
<evidence type="ECO:0000256" key="1">
    <source>
        <dbReference type="ARBA" id="ARBA00004370"/>
    </source>
</evidence>
<dbReference type="InterPro" id="IPR006685">
    <property type="entry name" value="MscS_channel_2nd"/>
</dbReference>
<dbReference type="EMBL" id="FRFC01000003">
    <property type="protein sequence ID" value="SHO44453.1"/>
    <property type="molecule type" value="Genomic_DNA"/>
</dbReference>
<dbReference type="GO" id="GO:0016020">
    <property type="term" value="C:membrane"/>
    <property type="evidence" value="ECO:0007669"/>
    <property type="project" value="UniProtKB-SubCell"/>
</dbReference>
<dbReference type="Pfam" id="PF00924">
    <property type="entry name" value="MS_channel_2nd"/>
    <property type="match status" value="1"/>
</dbReference>